<gene>
    <name evidence="1" type="ORF">NDU88_004275</name>
</gene>
<dbReference type="AlphaFoldDB" id="A0AAV7UGN7"/>
<organism evidence="1 2">
    <name type="scientific">Pleurodeles waltl</name>
    <name type="common">Iberian ribbed newt</name>
    <dbReference type="NCBI Taxonomy" id="8319"/>
    <lineage>
        <taxon>Eukaryota</taxon>
        <taxon>Metazoa</taxon>
        <taxon>Chordata</taxon>
        <taxon>Craniata</taxon>
        <taxon>Vertebrata</taxon>
        <taxon>Euteleostomi</taxon>
        <taxon>Amphibia</taxon>
        <taxon>Batrachia</taxon>
        <taxon>Caudata</taxon>
        <taxon>Salamandroidea</taxon>
        <taxon>Salamandridae</taxon>
        <taxon>Pleurodelinae</taxon>
        <taxon>Pleurodeles</taxon>
    </lineage>
</organism>
<reference evidence="1" key="1">
    <citation type="journal article" date="2022" name="bioRxiv">
        <title>Sequencing and chromosome-scale assembly of the giantPleurodeles waltlgenome.</title>
        <authorList>
            <person name="Brown T."/>
            <person name="Elewa A."/>
            <person name="Iarovenko S."/>
            <person name="Subramanian E."/>
            <person name="Araus A.J."/>
            <person name="Petzold A."/>
            <person name="Susuki M."/>
            <person name="Suzuki K.-i.T."/>
            <person name="Hayashi T."/>
            <person name="Toyoda A."/>
            <person name="Oliveira C."/>
            <person name="Osipova E."/>
            <person name="Leigh N.D."/>
            <person name="Simon A."/>
            <person name="Yun M.H."/>
        </authorList>
    </citation>
    <scope>NUCLEOTIDE SEQUENCE</scope>
    <source>
        <strain evidence="1">20211129_DDA</strain>
        <tissue evidence="1">Liver</tissue>
    </source>
</reference>
<evidence type="ECO:0000313" key="2">
    <source>
        <dbReference type="Proteomes" id="UP001066276"/>
    </source>
</evidence>
<sequence>MGAACTQRRALFIRDPVSLTILEALQHRSSTHILARLAARCPPLTTSPVHADSVTCPLQRHPLVASRRGGGGYPLRILCVL</sequence>
<evidence type="ECO:0000313" key="1">
    <source>
        <dbReference type="EMBL" id="KAJ1187500.1"/>
    </source>
</evidence>
<keyword evidence="2" id="KW-1185">Reference proteome</keyword>
<dbReference type="Proteomes" id="UP001066276">
    <property type="component" value="Chromosome 3_1"/>
</dbReference>
<protein>
    <submittedName>
        <fullName evidence="1">Uncharacterized protein</fullName>
    </submittedName>
</protein>
<proteinExistence type="predicted"/>
<accession>A0AAV7UGN7</accession>
<name>A0AAV7UGN7_PLEWA</name>
<dbReference type="EMBL" id="JANPWB010000005">
    <property type="protein sequence ID" value="KAJ1187500.1"/>
    <property type="molecule type" value="Genomic_DNA"/>
</dbReference>
<comment type="caution">
    <text evidence="1">The sequence shown here is derived from an EMBL/GenBank/DDBJ whole genome shotgun (WGS) entry which is preliminary data.</text>
</comment>